<dbReference type="Gene3D" id="1.25.40.10">
    <property type="entry name" value="Tetratricopeptide repeat domain"/>
    <property type="match status" value="1"/>
</dbReference>
<proteinExistence type="predicted"/>
<dbReference type="PANTHER" id="PTHR43628:SF1">
    <property type="entry name" value="CHITIN SYNTHASE REGULATORY FACTOR 2-RELATED"/>
    <property type="match status" value="1"/>
</dbReference>
<organism evidence="1 2">
    <name type="scientific">Skeletonema marinoi</name>
    <dbReference type="NCBI Taxonomy" id="267567"/>
    <lineage>
        <taxon>Eukaryota</taxon>
        <taxon>Sar</taxon>
        <taxon>Stramenopiles</taxon>
        <taxon>Ochrophyta</taxon>
        <taxon>Bacillariophyta</taxon>
        <taxon>Coscinodiscophyceae</taxon>
        <taxon>Thalassiosirophycidae</taxon>
        <taxon>Thalassiosirales</taxon>
        <taxon>Skeletonemataceae</taxon>
        <taxon>Skeletonema</taxon>
        <taxon>Skeletonema marinoi-dohrnii complex</taxon>
    </lineage>
</organism>
<evidence type="ECO:0008006" key="3">
    <source>
        <dbReference type="Google" id="ProtNLM"/>
    </source>
</evidence>
<dbReference type="InterPro" id="IPR052945">
    <property type="entry name" value="Mitotic_Regulator"/>
</dbReference>
<protein>
    <recommendedName>
        <fullName evidence="3">Sel1 repeat family protein</fullName>
    </recommendedName>
</protein>
<sequence>MVCSGCSHFKREYEENLENICPFCRTHSPNSHEECHENTLKRAEADDPIAVCEIGEMYYRAGDESAYKYFAKAAEMGDAVAHYNLSDSYRRGEGVEKDERKEIYHLEEAAIRGHPDARHDLAMEEGRNGRFDRAVKHWVIAANLGHDDSIQRLKKCYTHGVVSKEGFAAALRAHHAAAVATKSLQREIVAKSNNI</sequence>
<dbReference type="PANTHER" id="PTHR43628">
    <property type="entry name" value="ACTIVATOR OF C KINASE PROTEIN 1-RELATED"/>
    <property type="match status" value="1"/>
</dbReference>
<evidence type="ECO:0000313" key="2">
    <source>
        <dbReference type="Proteomes" id="UP001224775"/>
    </source>
</evidence>
<dbReference type="InterPro" id="IPR006597">
    <property type="entry name" value="Sel1-like"/>
</dbReference>
<comment type="caution">
    <text evidence="1">The sequence shown here is derived from an EMBL/GenBank/DDBJ whole genome shotgun (WGS) entry which is preliminary data.</text>
</comment>
<dbReference type="EMBL" id="JATAAI010000036">
    <property type="protein sequence ID" value="KAK1734936.1"/>
    <property type="molecule type" value="Genomic_DNA"/>
</dbReference>
<accession>A0AAD9D5L9</accession>
<reference evidence="1" key="1">
    <citation type="submission" date="2023-06" db="EMBL/GenBank/DDBJ databases">
        <title>Survivors Of The Sea: Transcriptome response of Skeletonema marinoi to long-term dormancy.</title>
        <authorList>
            <person name="Pinder M.I.M."/>
            <person name="Kourtchenko O."/>
            <person name="Robertson E.K."/>
            <person name="Larsson T."/>
            <person name="Maumus F."/>
            <person name="Osuna-Cruz C.M."/>
            <person name="Vancaester E."/>
            <person name="Stenow R."/>
            <person name="Vandepoele K."/>
            <person name="Ploug H."/>
            <person name="Bruchert V."/>
            <person name="Godhe A."/>
            <person name="Topel M."/>
        </authorList>
    </citation>
    <scope>NUCLEOTIDE SEQUENCE</scope>
    <source>
        <strain evidence="1">R05AC</strain>
    </source>
</reference>
<dbReference type="AlphaFoldDB" id="A0AAD9D5L9"/>
<dbReference type="SMART" id="SM00671">
    <property type="entry name" value="SEL1"/>
    <property type="match status" value="2"/>
</dbReference>
<dbReference type="Proteomes" id="UP001224775">
    <property type="component" value="Unassembled WGS sequence"/>
</dbReference>
<gene>
    <name evidence="1" type="ORF">QTG54_014396</name>
</gene>
<keyword evidence="2" id="KW-1185">Reference proteome</keyword>
<dbReference type="Pfam" id="PF08238">
    <property type="entry name" value="Sel1"/>
    <property type="match status" value="3"/>
</dbReference>
<dbReference type="InterPro" id="IPR011990">
    <property type="entry name" value="TPR-like_helical_dom_sf"/>
</dbReference>
<evidence type="ECO:0000313" key="1">
    <source>
        <dbReference type="EMBL" id="KAK1734936.1"/>
    </source>
</evidence>
<dbReference type="SUPFAM" id="SSF81901">
    <property type="entry name" value="HCP-like"/>
    <property type="match status" value="1"/>
</dbReference>
<name>A0AAD9D5L9_9STRA</name>